<dbReference type="AlphaFoldDB" id="A0A6G9IEB7"/>
<evidence type="ECO:0000256" key="3">
    <source>
        <dbReference type="ARBA" id="ARBA00023015"/>
    </source>
</evidence>
<dbReference type="GO" id="GO:0006355">
    <property type="term" value="P:regulation of DNA-templated transcription"/>
    <property type="evidence" value="ECO:0007669"/>
    <property type="project" value="InterPro"/>
</dbReference>
<dbReference type="CDD" id="cd00383">
    <property type="entry name" value="trans_reg_C"/>
    <property type="match status" value="1"/>
</dbReference>
<dbReference type="InterPro" id="IPR039420">
    <property type="entry name" value="WalR-like"/>
</dbReference>
<dbReference type="NCBIfam" id="NF007928">
    <property type="entry name" value="PRK10643.1"/>
    <property type="match status" value="1"/>
</dbReference>
<sequence>MKILVVEDDNLLQKGLLKGITNEGYACEIAGTGQEATQLVDYTQYSLIVLDLGLPDCDGLQLLQQWRKNKIQTPILILTARDTIEDRVEGLDFGADDYLVKPFALSELLARIRALIRRDQGATDNILLIGNLKINLKNQQVWQNDNEIFLTPKEFAILSRLALKSGEKVHRDVLQNDLYDWQSDPNSNVLEVYMHSLRQKIGKQYIQTIRGYGYRLTFE</sequence>
<dbReference type="FunCoup" id="A0A6G9IEB7">
    <property type="interactions" value="96"/>
</dbReference>
<keyword evidence="2" id="KW-0902">Two-component regulatory system</keyword>
<dbReference type="PROSITE" id="PS51755">
    <property type="entry name" value="OMPR_PHOB"/>
    <property type="match status" value="1"/>
</dbReference>
<dbReference type="PANTHER" id="PTHR48111:SF75">
    <property type="entry name" value="TRANSCRIPTIONAL REGULATORY PROTEIN BASR"/>
    <property type="match status" value="1"/>
</dbReference>
<dbReference type="SMART" id="SM00862">
    <property type="entry name" value="Trans_reg_C"/>
    <property type="match status" value="1"/>
</dbReference>
<dbReference type="Pfam" id="PF00072">
    <property type="entry name" value="Response_reg"/>
    <property type="match status" value="1"/>
</dbReference>
<dbReference type="Gene3D" id="6.10.250.690">
    <property type="match status" value="1"/>
</dbReference>
<dbReference type="GO" id="GO:0000156">
    <property type="term" value="F:phosphorelay response regulator activity"/>
    <property type="evidence" value="ECO:0007669"/>
    <property type="project" value="TreeGrafter"/>
</dbReference>
<dbReference type="GO" id="GO:0005829">
    <property type="term" value="C:cytosol"/>
    <property type="evidence" value="ECO:0007669"/>
    <property type="project" value="TreeGrafter"/>
</dbReference>
<dbReference type="Proteomes" id="UP000501168">
    <property type="component" value="Chromosome"/>
</dbReference>
<name>A0A6G9IEB7_9GAMM</name>
<dbReference type="Gene3D" id="3.40.50.2300">
    <property type="match status" value="1"/>
</dbReference>
<dbReference type="InParanoid" id="A0A6G9IEB7"/>
<dbReference type="PANTHER" id="PTHR48111">
    <property type="entry name" value="REGULATOR OF RPOS"/>
    <property type="match status" value="1"/>
</dbReference>
<dbReference type="KEGG" id="orb:IPMB12_09715"/>
<dbReference type="GO" id="GO:0032993">
    <property type="term" value="C:protein-DNA complex"/>
    <property type="evidence" value="ECO:0007669"/>
    <property type="project" value="TreeGrafter"/>
</dbReference>
<evidence type="ECO:0000313" key="10">
    <source>
        <dbReference type="EMBL" id="QIQ21930.1"/>
    </source>
</evidence>
<keyword evidence="1 6" id="KW-0597">Phosphoprotein</keyword>
<dbReference type="InterPro" id="IPR001789">
    <property type="entry name" value="Sig_transdc_resp-reg_receiver"/>
</dbReference>
<dbReference type="Pfam" id="PF00486">
    <property type="entry name" value="Trans_reg_C"/>
    <property type="match status" value="1"/>
</dbReference>
<evidence type="ECO:0000256" key="4">
    <source>
        <dbReference type="ARBA" id="ARBA00023125"/>
    </source>
</evidence>
<keyword evidence="4 7" id="KW-0238">DNA-binding</keyword>
<keyword evidence="5" id="KW-0804">Transcription</keyword>
<proteinExistence type="predicted"/>
<evidence type="ECO:0000256" key="5">
    <source>
        <dbReference type="ARBA" id="ARBA00023163"/>
    </source>
</evidence>
<dbReference type="SMART" id="SM00448">
    <property type="entry name" value="REC"/>
    <property type="match status" value="1"/>
</dbReference>
<dbReference type="RefSeq" id="WP_166917204.1">
    <property type="nucleotide sequence ID" value="NZ_CP050253.1"/>
</dbReference>
<keyword evidence="11" id="KW-1185">Reference proteome</keyword>
<evidence type="ECO:0000259" key="9">
    <source>
        <dbReference type="PROSITE" id="PS51755"/>
    </source>
</evidence>
<gene>
    <name evidence="10" type="primary">pmrA</name>
    <name evidence="10" type="ORF">IPMB12_09715</name>
</gene>
<protein>
    <submittedName>
        <fullName evidence="10">Two-component system response regulator PmrA</fullName>
    </submittedName>
</protein>
<dbReference type="GO" id="GO:0000976">
    <property type="term" value="F:transcription cis-regulatory region binding"/>
    <property type="evidence" value="ECO:0007669"/>
    <property type="project" value="TreeGrafter"/>
</dbReference>
<dbReference type="InterPro" id="IPR036388">
    <property type="entry name" value="WH-like_DNA-bd_sf"/>
</dbReference>
<feature type="modified residue" description="4-aspartylphosphate" evidence="6">
    <location>
        <position position="51"/>
    </location>
</feature>
<evidence type="ECO:0000256" key="7">
    <source>
        <dbReference type="PROSITE-ProRule" id="PRU01091"/>
    </source>
</evidence>
<dbReference type="InterPro" id="IPR011006">
    <property type="entry name" value="CheY-like_superfamily"/>
</dbReference>
<dbReference type="PROSITE" id="PS50110">
    <property type="entry name" value="RESPONSE_REGULATORY"/>
    <property type="match status" value="1"/>
</dbReference>
<feature type="domain" description="Response regulatory" evidence="8">
    <location>
        <begin position="2"/>
        <end position="116"/>
    </location>
</feature>
<dbReference type="EMBL" id="CP050253">
    <property type="protein sequence ID" value="QIQ21930.1"/>
    <property type="molecule type" value="Genomic_DNA"/>
</dbReference>
<evidence type="ECO:0000313" key="11">
    <source>
        <dbReference type="Proteomes" id="UP000501168"/>
    </source>
</evidence>
<keyword evidence="3" id="KW-0805">Transcription regulation</keyword>
<dbReference type="Gene3D" id="1.10.10.10">
    <property type="entry name" value="Winged helix-like DNA-binding domain superfamily/Winged helix DNA-binding domain"/>
    <property type="match status" value="1"/>
</dbReference>
<feature type="domain" description="OmpR/PhoB-type" evidence="9">
    <location>
        <begin position="124"/>
        <end position="218"/>
    </location>
</feature>
<dbReference type="FunFam" id="3.40.50.2300:FF:000002">
    <property type="entry name" value="DNA-binding response regulator PhoP"/>
    <property type="match status" value="1"/>
</dbReference>
<reference evidence="10 11" key="1">
    <citation type="submission" date="2020-03" db="EMBL/GenBank/DDBJ databases">
        <title>Complete genome sequence of Orbus sp. IPMB12 (BCRC 80908).</title>
        <authorList>
            <person name="Lo W.-S."/>
            <person name="Chang T.-H."/>
            <person name="Kuo C.-H."/>
        </authorList>
    </citation>
    <scope>NUCLEOTIDE SEQUENCE [LARGE SCALE GENOMIC DNA]</scope>
    <source>
        <strain evidence="10 11">IPMB12</strain>
    </source>
</reference>
<dbReference type="CDD" id="cd17624">
    <property type="entry name" value="REC_OmpR_PmrA-like"/>
    <property type="match status" value="1"/>
</dbReference>
<evidence type="ECO:0000259" key="8">
    <source>
        <dbReference type="PROSITE" id="PS50110"/>
    </source>
</evidence>
<dbReference type="SUPFAM" id="SSF46894">
    <property type="entry name" value="C-terminal effector domain of the bipartite response regulators"/>
    <property type="match status" value="1"/>
</dbReference>
<dbReference type="InterPro" id="IPR001867">
    <property type="entry name" value="OmpR/PhoB-type_DNA-bd"/>
</dbReference>
<organism evidence="10 11">
    <name type="scientific">Zophobihabitans entericus</name>
    <dbReference type="NCBI Taxonomy" id="1635327"/>
    <lineage>
        <taxon>Bacteria</taxon>
        <taxon>Pseudomonadati</taxon>
        <taxon>Pseudomonadota</taxon>
        <taxon>Gammaproteobacteria</taxon>
        <taxon>Orbales</taxon>
        <taxon>Orbaceae</taxon>
        <taxon>Zophobihabitans</taxon>
    </lineage>
</organism>
<feature type="DNA-binding region" description="OmpR/PhoB-type" evidence="7">
    <location>
        <begin position="124"/>
        <end position="218"/>
    </location>
</feature>
<dbReference type="InterPro" id="IPR016032">
    <property type="entry name" value="Sig_transdc_resp-reg_C-effctor"/>
</dbReference>
<evidence type="ECO:0000256" key="1">
    <source>
        <dbReference type="ARBA" id="ARBA00022553"/>
    </source>
</evidence>
<dbReference type="SUPFAM" id="SSF52172">
    <property type="entry name" value="CheY-like"/>
    <property type="match status" value="1"/>
</dbReference>
<evidence type="ECO:0000256" key="6">
    <source>
        <dbReference type="PROSITE-ProRule" id="PRU00169"/>
    </source>
</evidence>
<accession>A0A6G9IEB7</accession>
<evidence type="ECO:0000256" key="2">
    <source>
        <dbReference type="ARBA" id="ARBA00023012"/>
    </source>
</evidence>